<dbReference type="PANTHER" id="PTHR31104">
    <property type="entry name" value="PEPTIDE-N4-(N-ACETYL-BETA-GLUCOSAMINYL)ASPARAGINE AMIDASE A PROTEIN"/>
    <property type="match status" value="1"/>
</dbReference>
<comment type="caution">
    <text evidence="3">The sequence shown here is derived from an EMBL/GenBank/DDBJ whole genome shotgun (WGS) entry which is preliminary data.</text>
</comment>
<keyword evidence="4" id="KW-1185">Reference proteome</keyword>
<dbReference type="EMBL" id="JAVFHQ010000003">
    <property type="protein sequence ID" value="KAK4549741.1"/>
    <property type="molecule type" value="Genomic_DNA"/>
</dbReference>
<sequence>MGGNTTNVDGVGSLNYQRAIDIARNTEGDLDPTVDEYLERAVSDIWERIQGQPETYVLTKDEFAVFNFYIRRFEGINLHYSELTPTHDGELELTDGSSNATVDLVDSGRPGQTCQRVLVFHSFAYSYGVPFVGNYTPPSCTFNRVTWNLTVTSAGRQYDRLGTVSFGDIEVFRTSTAEPTADGIEWTYLKDMTSYLSLLKQDQKIIFDLGNIITDVYTAAFNVTLTAAYFTAEDTIAPADLILPVSKRLSAENMASVFTVPGDTASNVITLPQNVKKAIFTIAATGQSEEEFWWSNVLQSEASTFPDYGLLYGYSPFREVQLFIDGMLAGVAWPFPVIFTGGVVPGLWRPIVGVDAFDLKEDEIDITPWLPLLCDGKAHNFTIRISGLNDNGNGTASLSDTTDSYWLVDGKVFIWLDDIGHVTTGDGPYKVTPDPTFQVSSAIAQSANGTNETLLYQVTAQRTISLHSTISLSTGNETASWQQSLSFSNAGNFTDGGNVEVNDQVTVGYDLSSSGYAKQFTYPLYAYSVYATIGDNISYIATVRQGKEVHTLGQPVFPTGVESFAVAEGVSTLYPGFQGALLSTSVNGSATYLANETSKTSFSFGSTVQDMVFAGISVDTDDPTHAFPPITSSHELFHRHVAAINATVTEDEETLVDETIGHLHGRPGSGRGFALTNGPGRGSDGLSTKRRRV</sequence>
<dbReference type="InterPro" id="IPR021102">
    <property type="entry name" value="PNGase_A"/>
</dbReference>
<accession>A0AAV9JVV5</accession>
<evidence type="ECO:0000256" key="1">
    <source>
        <dbReference type="SAM" id="MobiDB-lite"/>
    </source>
</evidence>
<dbReference type="InterPro" id="IPR056948">
    <property type="entry name" value="PNGaseA_N"/>
</dbReference>
<evidence type="ECO:0000259" key="2">
    <source>
        <dbReference type="Pfam" id="PF12222"/>
    </source>
</evidence>
<proteinExistence type="predicted"/>
<gene>
    <name evidence="3" type="ORF">LTR36_005042</name>
</gene>
<reference evidence="3 4" key="1">
    <citation type="submission" date="2021-11" db="EMBL/GenBank/DDBJ databases">
        <title>Black yeast isolated from Biological Soil Crust.</title>
        <authorList>
            <person name="Kurbessoian T."/>
        </authorList>
    </citation>
    <scope>NUCLEOTIDE SEQUENCE [LARGE SCALE GENOMIC DNA]</scope>
    <source>
        <strain evidence="3 4">CCFEE 5522</strain>
    </source>
</reference>
<dbReference type="Proteomes" id="UP001324427">
    <property type="component" value="Unassembled WGS sequence"/>
</dbReference>
<protein>
    <recommendedName>
        <fullName evidence="2">Peptide N-acetyl-beta-D-glucosaminyl asparaginase amidase A N-terminal domain-containing protein</fullName>
    </recommendedName>
</protein>
<name>A0AAV9JVV5_9PEZI</name>
<organism evidence="3 4">
    <name type="scientific">Oleoguttula mirabilis</name>
    <dbReference type="NCBI Taxonomy" id="1507867"/>
    <lineage>
        <taxon>Eukaryota</taxon>
        <taxon>Fungi</taxon>
        <taxon>Dikarya</taxon>
        <taxon>Ascomycota</taxon>
        <taxon>Pezizomycotina</taxon>
        <taxon>Dothideomycetes</taxon>
        <taxon>Dothideomycetidae</taxon>
        <taxon>Mycosphaerellales</taxon>
        <taxon>Teratosphaeriaceae</taxon>
        <taxon>Oleoguttula</taxon>
    </lineage>
</organism>
<dbReference type="Pfam" id="PF25156">
    <property type="entry name" value="PNGase_A_C"/>
    <property type="match status" value="1"/>
</dbReference>
<dbReference type="Pfam" id="PF12222">
    <property type="entry name" value="PNGaseA"/>
    <property type="match status" value="1"/>
</dbReference>
<feature type="region of interest" description="Disordered" evidence="1">
    <location>
        <begin position="663"/>
        <end position="693"/>
    </location>
</feature>
<evidence type="ECO:0000313" key="3">
    <source>
        <dbReference type="EMBL" id="KAK4549741.1"/>
    </source>
</evidence>
<feature type="domain" description="Peptide N-acetyl-beta-D-glucosaminyl asparaginase amidase A N-terminal" evidence="2">
    <location>
        <begin position="112"/>
        <end position="424"/>
    </location>
</feature>
<dbReference type="AlphaFoldDB" id="A0AAV9JVV5"/>
<evidence type="ECO:0000313" key="4">
    <source>
        <dbReference type="Proteomes" id="UP001324427"/>
    </source>
</evidence>